<dbReference type="Gene3D" id="2.60.120.10">
    <property type="entry name" value="Jelly Rolls"/>
    <property type="match status" value="1"/>
</dbReference>
<proteinExistence type="predicted"/>
<protein>
    <submittedName>
        <fullName evidence="1">Uncharacterized protein</fullName>
    </submittedName>
</protein>
<dbReference type="EMBL" id="LR796556">
    <property type="protein sequence ID" value="CAB4152043.1"/>
    <property type="molecule type" value="Genomic_DNA"/>
</dbReference>
<reference evidence="1" key="1">
    <citation type="submission" date="2020-04" db="EMBL/GenBank/DDBJ databases">
        <authorList>
            <person name="Chiriac C."/>
            <person name="Salcher M."/>
            <person name="Ghai R."/>
            <person name="Kavagutti S V."/>
        </authorList>
    </citation>
    <scope>NUCLEOTIDE SEQUENCE</scope>
</reference>
<dbReference type="SUPFAM" id="SSF51182">
    <property type="entry name" value="RmlC-like cupins"/>
    <property type="match status" value="1"/>
</dbReference>
<sequence>MNFAEQFKEKEGQFDVDLGTLHHFSSGVYAKQMHLPKGYVAFSHSHQYDHLSILSKGRVILRTDHYTKEYEAPACITIEANTHHQIESLEDAVWFCIHATEETDVSKIDEVLIGKE</sequence>
<dbReference type="InterPro" id="IPR011051">
    <property type="entry name" value="RmlC_Cupin_sf"/>
</dbReference>
<accession>A0A6J5N3Y0</accession>
<dbReference type="InterPro" id="IPR014710">
    <property type="entry name" value="RmlC-like_jellyroll"/>
</dbReference>
<organism evidence="1">
    <name type="scientific">uncultured Caudovirales phage</name>
    <dbReference type="NCBI Taxonomy" id="2100421"/>
    <lineage>
        <taxon>Viruses</taxon>
        <taxon>Duplodnaviria</taxon>
        <taxon>Heunggongvirae</taxon>
        <taxon>Uroviricota</taxon>
        <taxon>Caudoviricetes</taxon>
        <taxon>Peduoviridae</taxon>
        <taxon>Maltschvirus</taxon>
        <taxon>Maltschvirus maltsch</taxon>
    </lineage>
</organism>
<gene>
    <name evidence="1" type="ORF">UFOVP599_48</name>
</gene>
<name>A0A6J5N3Y0_9CAUD</name>
<evidence type="ECO:0000313" key="1">
    <source>
        <dbReference type="EMBL" id="CAB4152043.1"/>
    </source>
</evidence>